<organism evidence="4 5">
    <name type="scientific">Methylobacterium marchantiae</name>
    <dbReference type="NCBI Taxonomy" id="600331"/>
    <lineage>
        <taxon>Bacteria</taxon>
        <taxon>Pseudomonadati</taxon>
        <taxon>Pseudomonadota</taxon>
        <taxon>Alphaproteobacteria</taxon>
        <taxon>Hyphomicrobiales</taxon>
        <taxon>Methylobacteriaceae</taxon>
        <taxon>Methylobacterium</taxon>
    </lineage>
</organism>
<keyword evidence="2" id="KW-1133">Transmembrane helix</keyword>
<dbReference type="Proteomes" id="UP001597176">
    <property type="component" value="Unassembled WGS sequence"/>
</dbReference>
<dbReference type="EMBL" id="JBHTND010000002">
    <property type="protein sequence ID" value="MFD1300277.1"/>
    <property type="molecule type" value="Genomic_DNA"/>
</dbReference>
<dbReference type="PANTHER" id="PTHR30443">
    <property type="entry name" value="INNER MEMBRANE PROTEIN"/>
    <property type="match status" value="1"/>
</dbReference>
<accession>A0ABW3WSM0</accession>
<dbReference type="SUPFAM" id="SSF53649">
    <property type="entry name" value="Alkaline phosphatase-like"/>
    <property type="match status" value="1"/>
</dbReference>
<proteinExistence type="predicted"/>
<feature type="transmembrane region" description="Helical" evidence="2">
    <location>
        <begin position="34"/>
        <end position="53"/>
    </location>
</feature>
<evidence type="ECO:0000256" key="1">
    <source>
        <dbReference type="SAM" id="MobiDB-lite"/>
    </source>
</evidence>
<feature type="domain" description="Sulfatase N-terminal" evidence="3">
    <location>
        <begin position="238"/>
        <end position="523"/>
    </location>
</feature>
<feature type="transmembrane region" description="Helical" evidence="2">
    <location>
        <begin position="91"/>
        <end position="110"/>
    </location>
</feature>
<evidence type="ECO:0000256" key="2">
    <source>
        <dbReference type="SAM" id="Phobius"/>
    </source>
</evidence>
<evidence type="ECO:0000259" key="3">
    <source>
        <dbReference type="Pfam" id="PF00884"/>
    </source>
</evidence>
<keyword evidence="2" id="KW-0812">Transmembrane</keyword>
<dbReference type="InterPro" id="IPR000917">
    <property type="entry name" value="Sulfatase_N"/>
</dbReference>
<comment type="caution">
    <text evidence="4">The sequence shown here is derived from an EMBL/GenBank/DDBJ whole genome shotgun (WGS) entry which is preliminary data.</text>
</comment>
<reference evidence="5" key="1">
    <citation type="journal article" date="2019" name="Int. J. Syst. Evol. Microbiol.">
        <title>The Global Catalogue of Microorganisms (GCM) 10K type strain sequencing project: providing services to taxonomists for standard genome sequencing and annotation.</title>
        <authorList>
            <consortium name="The Broad Institute Genomics Platform"/>
            <consortium name="The Broad Institute Genome Sequencing Center for Infectious Disease"/>
            <person name="Wu L."/>
            <person name="Ma J."/>
        </authorList>
    </citation>
    <scope>NUCLEOTIDE SEQUENCE [LARGE SCALE GENOMIC DNA]</scope>
    <source>
        <strain evidence="5">CCUG 56108</strain>
    </source>
</reference>
<feature type="transmembrane region" description="Helical" evidence="2">
    <location>
        <begin position="136"/>
        <end position="158"/>
    </location>
</feature>
<name>A0ABW3WSM0_9HYPH</name>
<sequence length="576" mass="63513">MDLATLHASTRIAYVRFVGSFFNKTHHHQRHKDCGILVLLSATNYGLIDRIVYLVTEARSPLKLAAFLVLWSVSILALVTVALERRTGLRCAWAFVIAAGTTAAVAYRHVADSDLTSVEMMTLWHVRHEAGRAFQAYWSLSLAAGLVFIATITLFAWPPRPTSLFQWPRRLVGVLPILPIGLCFSMLLMEGGRRLTALPQQFAQAANFLFVGSRIMTTTLPTRSPVEMAAGPELAKRIVLIVDESIRADYISLSPGNSATPHLADHRARFVDFGPAASGGNCSASSNAILRFTATRHDLPRSVQTSPSIWRYAKQAGYRTVYIDGQSSHIRMLGAVGGRSKLQNHMSLAETLDIDDLHTFDDVPDSDADQKVAEIIAREIKADEKVFVYANKNGAHFPYENAYPRRNPDPSSSPDTSPQRTLLDHYRNAVFHSVSQFFKTFFDSADLRDSVVFYTSDHGQRLQSGKTSHCNVIDPDAREALVPLLVAASDARLQGQFRKGAEINLGRADHFAIIPSVLYTMGYPLNDVLAHYGSSMLTLIETTPSFTSGDVMGGIGDGVHWHAIDLTGDFLEPETE</sequence>
<evidence type="ECO:0000313" key="5">
    <source>
        <dbReference type="Proteomes" id="UP001597176"/>
    </source>
</evidence>
<keyword evidence="5" id="KW-1185">Reference proteome</keyword>
<dbReference type="InterPro" id="IPR017850">
    <property type="entry name" value="Alkaline_phosphatase_core_sf"/>
</dbReference>
<feature type="transmembrane region" description="Helical" evidence="2">
    <location>
        <begin position="170"/>
        <end position="189"/>
    </location>
</feature>
<feature type="transmembrane region" description="Helical" evidence="2">
    <location>
        <begin position="65"/>
        <end position="84"/>
    </location>
</feature>
<dbReference type="RefSeq" id="WP_238202987.1">
    <property type="nucleotide sequence ID" value="NZ_JBHTND010000002.1"/>
</dbReference>
<protein>
    <submittedName>
        <fullName evidence="4">Sulfatase-like hydrolase/transferase</fullName>
    </submittedName>
</protein>
<dbReference type="Gene3D" id="3.40.720.10">
    <property type="entry name" value="Alkaline Phosphatase, subunit A"/>
    <property type="match status" value="1"/>
</dbReference>
<dbReference type="InterPro" id="IPR040423">
    <property type="entry name" value="PEA_transferase"/>
</dbReference>
<gene>
    <name evidence="4" type="ORF">ACFQ4G_01600</name>
</gene>
<evidence type="ECO:0000313" key="4">
    <source>
        <dbReference type="EMBL" id="MFD1300277.1"/>
    </source>
</evidence>
<dbReference type="PANTHER" id="PTHR30443:SF2">
    <property type="entry name" value="PHOSPHOETHANOLAMINE TRANSFERASE EPTC"/>
    <property type="match status" value="1"/>
</dbReference>
<keyword evidence="2" id="KW-0472">Membrane</keyword>
<feature type="region of interest" description="Disordered" evidence="1">
    <location>
        <begin position="398"/>
        <end position="420"/>
    </location>
</feature>
<feature type="compositionally biased region" description="Low complexity" evidence="1">
    <location>
        <begin position="409"/>
        <end position="418"/>
    </location>
</feature>
<dbReference type="Pfam" id="PF00884">
    <property type="entry name" value="Sulfatase"/>
    <property type="match status" value="1"/>
</dbReference>